<proteinExistence type="inferred from homology"/>
<evidence type="ECO:0000256" key="5">
    <source>
        <dbReference type="PROSITE-ProRule" id="PRU10015"/>
    </source>
</evidence>
<dbReference type="PROSITE" id="PS01230">
    <property type="entry name" value="TRMA_1"/>
    <property type="match status" value="1"/>
</dbReference>
<dbReference type="InterPro" id="IPR029063">
    <property type="entry name" value="SAM-dependent_MTases_sf"/>
</dbReference>
<dbReference type="NCBIfam" id="TIGR00479">
    <property type="entry name" value="rumA"/>
    <property type="match status" value="1"/>
</dbReference>
<comment type="similarity">
    <text evidence="4">Belongs to the class I-like SAM-binding methyltransferase superfamily. RNA M5U methyltransferase family.</text>
</comment>
<evidence type="ECO:0000313" key="7">
    <source>
        <dbReference type="EMBL" id="CAA6829441.1"/>
    </source>
</evidence>
<evidence type="ECO:0000259" key="6">
    <source>
        <dbReference type="PROSITE" id="PS50926"/>
    </source>
</evidence>
<dbReference type="Pfam" id="PF05958">
    <property type="entry name" value="tRNA_U5-meth_tr"/>
    <property type="match status" value="1"/>
</dbReference>
<keyword evidence="2 4" id="KW-0808">Transferase</keyword>
<feature type="active site" evidence="5">
    <location>
        <position position="442"/>
    </location>
</feature>
<dbReference type="Pfam" id="PF01938">
    <property type="entry name" value="TRAM"/>
    <property type="match status" value="1"/>
</dbReference>
<gene>
    <name evidence="7" type="ORF">HELGO_WM60028</name>
</gene>
<keyword evidence="1 4" id="KW-0489">Methyltransferase</keyword>
<dbReference type="InterPro" id="IPR010280">
    <property type="entry name" value="U5_MeTrfase_fam"/>
</dbReference>
<protein>
    <submittedName>
        <fullName evidence="7">RNA methyltransferase, TrmA family</fullName>
    </submittedName>
</protein>
<dbReference type="PROSITE" id="PS50926">
    <property type="entry name" value="TRAM"/>
    <property type="match status" value="1"/>
</dbReference>
<dbReference type="PROSITE" id="PS51687">
    <property type="entry name" value="SAM_MT_RNA_M5U"/>
    <property type="match status" value="1"/>
</dbReference>
<dbReference type="SUPFAM" id="SSF53335">
    <property type="entry name" value="S-adenosyl-L-methionine-dependent methyltransferases"/>
    <property type="match status" value="1"/>
</dbReference>
<dbReference type="GO" id="GO:0070041">
    <property type="term" value="F:rRNA (uridine-C5-)-methyltransferase activity"/>
    <property type="evidence" value="ECO:0007669"/>
    <property type="project" value="TreeGrafter"/>
</dbReference>
<feature type="binding site" evidence="4">
    <location>
        <position position="344"/>
    </location>
    <ligand>
        <name>S-adenosyl-L-methionine</name>
        <dbReference type="ChEBI" id="CHEBI:59789"/>
    </ligand>
</feature>
<evidence type="ECO:0000256" key="3">
    <source>
        <dbReference type="ARBA" id="ARBA00022691"/>
    </source>
</evidence>
<evidence type="ECO:0000256" key="1">
    <source>
        <dbReference type="ARBA" id="ARBA00022603"/>
    </source>
</evidence>
<organism evidence="7">
    <name type="scientific">uncultured Aureispira sp</name>
    <dbReference type="NCBI Taxonomy" id="1331704"/>
    <lineage>
        <taxon>Bacteria</taxon>
        <taxon>Pseudomonadati</taxon>
        <taxon>Bacteroidota</taxon>
        <taxon>Saprospiria</taxon>
        <taxon>Saprospirales</taxon>
        <taxon>Saprospiraceae</taxon>
        <taxon>Aureispira</taxon>
        <taxon>environmental samples</taxon>
    </lineage>
</organism>
<evidence type="ECO:0000256" key="4">
    <source>
        <dbReference type="PROSITE-ProRule" id="PRU01024"/>
    </source>
</evidence>
<dbReference type="InterPro" id="IPR030390">
    <property type="entry name" value="MeTrfase_TrmA_AS"/>
</dbReference>
<feature type="binding site" evidence="4">
    <location>
        <position position="309"/>
    </location>
    <ligand>
        <name>S-adenosyl-L-methionine</name>
        <dbReference type="ChEBI" id="CHEBI:59789"/>
    </ligand>
</feature>
<dbReference type="SUPFAM" id="SSF50249">
    <property type="entry name" value="Nucleic acid-binding proteins"/>
    <property type="match status" value="1"/>
</dbReference>
<keyword evidence="3 4" id="KW-0949">S-adenosyl-L-methionine</keyword>
<sequence length="485" mass="54406">MDTNTVKIKKGAVLENVKIEDVAFGGEGLAKLKTEQGDYVLFVKNSLPGQIVHAKIIKKKKRFAKCKLVKVITPSEDEVDIPYQPIPGAPFARLPIKKQEQYKESSTLEMFKRLSGVEGIKDLYETYISSPLVWHYRNKMEYSFSTLISELGTGEESEGFAFGFKRRGQWWAVENLEADSGLFDAQFEGAMLRIRQYCAQTNLPPWNPAKSQGFFRFLVVRKSYVHDELLFNLVTTSTDIDQFDKMAFVGLLKEILGERLAGVIHTINDEVGDVAKQPAEQSTLLYGKEKIVENILGLDFEISMQSFFQTNPRCAEKLYAKVIEYVRAGMESSGTTNGVAMDLFCGTGTIAQLLANDPNIDKVIGVDIVAEAIEDAKENAKRNGIDGIQFYAADVRKFLYDYPQYKGNIGTIVLDPPRGGIVPKALLRIIELEAKSIVYVSCNPSTQARDTMTLMEAGYEMKRFCLADQFPHTAHIESIALFEKK</sequence>
<feature type="active site" description="Nucleophile" evidence="4">
    <location>
        <position position="442"/>
    </location>
</feature>
<feature type="binding site" evidence="4">
    <location>
        <position position="367"/>
    </location>
    <ligand>
        <name>S-adenosyl-L-methionine</name>
        <dbReference type="ChEBI" id="CHEBI:59789"/>
    </ligand>
</feature>
<dbReference type="Gene3D" id="2.40.50.1070">
    <property type="match status" value="1"/>
</dbReference>
<dbReference type="PANTHER" id="PTHR11061">
    <property type="entry name" value="RNA M5U METHYLTRANSFERASE"/>
    <property type="match status" value="1"/>
</dbReference>
<dbReference type="GO" id="GO:0070475">
    <property type="term" value="P:rRNA base methylation"/>
    <property type="evidence" value="ECO:0007669"/>
    <property type="project" value="TreeGrafter"/>
</dbReference>
<dbReference type="CDD" id="cd02440">
    <property type="entry name" value="AdoMet_MTases"/>
    <property type="match status" value="1"/>
</dbReference>
<dbReference type="InterPro" id="IPR002792">
    <property type="entry name" value="TRAM_dom"/>
</dbReference>
<dbReference type="AlphaFoldDB" id="A0A6S6UFZ2"/>
<dbReference type="Gene3D" id="2.40.50.140">
    <property type="entry name" value="Nucleic acid-binding proteins"/>
    <property type="match status" value="1"/>
</dbReference>
<evidence type="ECO:0000256" key="2">
    <source>
        <dbReference type="ARBA" id="ARBA00022679"/>
    </source>
</evidence>
<accession>A0A6S6UFZ2</accession>
<dbReference type="InterPro" id="IPR012340">
    <property type="entry name" value="NA-bd_OB-fold"/>
</dbReference>
<name>A0A6S6UFZ2_9BACT</name>
<feature type="binding site" evidence="4">
    <location>
        <position position="415"/>
    </location>
    <ligand>
        <name>S-adenosyl-L-methionine</name>
        <dbReference type="ChEBI" id="CHEBI:59789"/>
    </ligand>
</feature>
<dbReference type="EMBL" id="CACVAQ010000491">
    <property type="protein sequence ID" value="CAA6829441.1"/>
    <property type="molecule type" value="Genomic_DNA"/>
</dbReference>
<reference evidence="7" key="1">
    <citation type="submission" date="2020-01" db="EMBL/GenBank/DDBJ databases">
        <authorList>
            <person name="Meier V. D."/>
            <person name="Meier V D."/>
        </authorList>
    </citation>
    <scope>NUCLEOTIDE SEQUENCE</scope>
    <source>
        <strain evidence="7">HLG_WM_MAG_10</strain>
    </source>
</reference>
<dbReference type="PANTHER" id="PTHR11061:SF30">
    <property type="entry name" value="TRNA (URACIL(54)-C(5))-METHYLTRANSFERASE"/>
    <property type="match status" value="1"/>
</dbReference>
<dbReference type="Gene3D" id="3.40.50.150">
    <property type="entry name" value="Vaccinia Virus protein VP39"/>
    <property type="match status" value="1"/>
</dbReference>
<feature type="domain" description="TRAM" evidence="6">
    <location>
        <begin position="7"/>
        <end position="70"/>
    </location>
</feature>